<evidence type="ECO:0000256" key="1">
    <source>
        <dbReference type="SAM" id="MobiDB-lite"/>
    </source>
</evidence>
<reference evidence="2 3" key="1">
    <citation type="submission" date="2024-04" db="EMBL/GenBank/DDBJ databases">
        <title>Genome sequencing and assembly of rice foliar adapted Chryseobacterium endophyticum OsEnb-ALM-A6.</title>
        <authorList>
            <person name="Kumar S."/>
            <person name="Javed M."/>
            <person name="Chouhan V."/>
            <person name="Charishma K."/>
            <person name="Patel A."/>
            <person name="Kumar M."/>
            <person name="Sahu K.P."/>
            <person name="Kumar A."/>
        </authorList>
    </citation>
    <scope>NUCLEOTIDE SEQUENCE [LARGE SCALE GENOMIC DNA]</scope>
    <source>
        <strain evidence="2 3">OsEnb-ALM-A6</strain>
    </source>
</reference>
<gene>
    <name evidence="2" type="ORF">AAFP95_05630</name>
</gene>
<protein>
    <submittedName>
        <fullName evidence="2">Uncharacterized protein</fullName>
    </submittedName>
</protein>
<feature type="compositionally biased region" description="Polar residues" evidence="1">
    <location>
        <begin position="20"/>
        <end position="29"/>
    </location>
</feature>
<dbReference type="EMBL" id="CP154834">
    <property type="protein sequence ID" value="XAO75416.1"/>
    <property type="molecule type" value="Genomic_DNA"/>
</dbReference>
<evidence type="ECO:0000313" key="2">
    <source>
        <dbReference type="EMBL" id="XAO75416.1"/>
    </source>
</evidence>
<evidence type="ECO:0000313" key="3">
    <source>
        <dbReference type="Proteomes" id="UP001463665"/>
    </source>
</evidence>
<dbReference type="Proteomes" id="UP001463665">
    <property type="component" value="Chromosome"/>
</dbReference>
<feature type="region of interest" description="Disordered" evidence="1">
    <location>
        <begin position="1"/>
        <end position="29"/>
    </location>
</feature>
<sequence>MYLDIESSKGQISTKEKKTSPATLQYYSPDNQNAQFKTTELVIRQLSDPDRYYPQYTFKSAIENISIYGYFDTGKESDIRKPTPSSIEDRLNSNGLNIASFLNKLKNYYSLEYEKIEKK</sequence>
<dbReference type="AlphaFoldDB" id="A0AAU6WSN8"/>
<proteinExistence type="predicted"/>
<organism evidence="2 3">
    <name type="scientific">Chryseobacterium endophyticum</name>
    <dbReference type="NCBI Taxonomy" id="1854762"/>
    <lineage>
        <taxon>Bacteria</taxon>
        <taxon>Pseudomonadati</taxon>
        <taxon>Bacteroidota</taxon>
        <taxon>Flavobacteriia</taxon>
        <taxon>Flavobacteriales</taxon>
        <taxon>Weeksellaceae</taxon>
        <taxon>Chryseobacterium group</taxon>
        <taxon>Chryseobacterium</taxon>
    </lineage>
</organism>
<keyword evidence="3" id="KW-1185">Reference proteome</keyword>
<accession>A0AAU6WSN8</accession>
<dbReference type="RefSeq" id="WP_345767133.1">
    <property type="nucleotide sequence ID" value="NZ_CP154834.1"/>
</dbReference>
<name>A0AAU6WSN8_9FLAO</name>